<evidence type="ECO:0000313" key="1">
    <source>
        <dbReference type="EMBL" id="KAK8074495.1"/>
    </source>
</evidence>
<reference evidence="1 2" key="1">
    <citation type="submission" date="2023-01" db="EMBL/GenBank/DDBJ databases">
        <title>Analysis of 21 Apiospora genomes using comparative genomics revels a genus with tremendous synthesis potential of carbohydrate active enzymes and secondary metabolites.</title>
        <authorList>
            <person name="Sorensen T."/>
        </authorList>
    </citation>
    <scope>NUCLEOTIDE SEQUENCE [LARGE SCALE GENOMIC DNA]</scope>
    <source>
        <strain evidence="1 2">CBS 114990</strain>
    </source>
</reference>
<sequence length="307" mass="34222">MATPPPAIESDNFLQGLVNGGSHKKLCGPIKKSLAETNAFNDTPIPDFDVTQIPDFDVTQVSTEFKMPYDHPPKSNILCTLPTELILEVATYLDCVEQNSLLKTCRDLHALLNPGLRNVRDKHGNDRYLFWLFKTGNVNKLAAHTGPLCSTLFTLEGDLLASYVKNTRPAVQKRMDVLRQTSSQYPCLRIDKSGLMVAIDYLQWELVVFLLQRDGAAAAAGFLGSKEHFWKADATAATAPAAEREAAPIVVSHPPIWEYFNQPEQRWNGSLYQTTDALFLGRLLVLAKNEVEARRAYYTALRKATIA</sequence>
<dbReference type="Proteomes" id="UP001433268">
    <property type="component" value="Unassembled WGS sequence"/>
</dbReference>
<gene>
    <name evidence="1" type="ORF">PG997_009158</name>
</gene>
<evidence type="ECO:0000313" key="2">
    <source>
        <dbReference type="Proteomes" id="UP001433268"/>
    </source>
</evidence>
<protein>
    <recommendedName>
        <fullName evidence="3">F-box domain-containing protein</fullName>
    </recommendedName>
</protein>
<name>A0ABR1VWF7_9PEZI</name>
<dbReference type="EMBL" id="JAQQWN010000007">
    <property type="protein sequence ID" value="KAK8074495.1"/>
    <property type="molecule type" value="Genomic_DNA"/>
</dbReference>
<keyword evidence="2" id="KW-1185">Reference proteome</keyword>
<comment type="caution">
    <text evidence="1">The sequence shown here is derived from an EMBL/GenBank/DDBJ whole genome shotgun (WGS) entry which is preliminary data.</text>
</comment>
<evidence type="ECO:0008006" key="3">
    <source>
        <dbReference type="Google" id="ProtNLM"/>
    </source>
</evidence>
<dbReference type="RefSeq" id="XP_066665435.1">
    <property type="nucleotide sequence ID" value="XM_066813473.1"/>
</dbReference>
<proteinExistence type="predicted"/>
<dbReference type="GeneID" id="92046533"/>
<accession>A0ABR1VWF7</accession>
<organism evidence="1 2">
    <name type="scientific">Apiospora hydei</name>
    <dbReference type="NCBI Taxonomy" id="1337664"/>
    <lineage>
        <taxon>Eukaryota</taxon>
        <taxon>Fungi</taxon>
        <taxon>Dikarya</taxon>
        <taxon>Ascomycota</taxon>
        <taxon>Pezizomycotina</taxon>
        <taxon>Sordariomycetes</taxon>
        <taxon>Xylariomycetidae</taxon>
        <taxon>Amphisphaeriales</taxon>
        <taxon>Apiosporaceae</taxon>
        <taxon>Apiospora</taxon>
    </lineage>
</organism>